<dbReference type="SUPFAM" id="SSF48208">
    <property type="entry name" value="Six-hairpin glycosidases"/>
    <property type="match status" value="1"/>
</dbReference>
<feature type="non-terminal residue" evidence="1">
    <location>
        <position position="1"/>
    </location>
</feature>
<comment type="caution">
    <text evidence="1">The sequence shown here is derived from an EMBL/GenBank/DDBJ whole genome shotgun (WGS) entry which is preliminary data.</text>
</comment>
<dbReference type="EMBL" id="JABFXE010000659">
    <property type="protein sequence ID" value="NUQ89901.1"/>
    <property type="molecule type" value="Genomic_DNA"/>
</dbReference>
<name>A0A850CD89_9ACTN</name>
<dbReference type="GO" id="GO:0005975">
    <property type="term" value="P:carbohydrate metabolic process"/>
    <property type="evidence" value="ECO:0007669"/>
    <property type="project" value="InterPro"/>
</dbReference>
<dbReference type="AlphaFoldDB" id="A0A850CD89"/>
<accession>A0A850CD89</accession>
<gene>
    <name evidence="1" type="ORF">HOQ43_15745</name>
</gene>
<reference evidence="1 2" key="1">
    <citation type="submission" date="2020-05" db="EMBL/GenBank/DDBJ databases">
        <title>DNA-SIP metagenomic assembled genomes.</title>
        <authorList>
            <person name="Yu J."/>
        </authorList>
    </citation>
    <scope>NUCLEOTIDE SEQUENCE [LARGE SCALE GENOMIC DNA]</scope>
    <source>
        <strain evidence="1">Bin5.27</strain>
    </source>
</reference>
<sequence>PVPADFPLRLDFGGGHADLDPTTGAPLQFTDGADPDRRFLLDPADAPWHSIEHQWGSGHLTTDRGGFRWHSPATSTAVEGGFESEHPLAEGLRVTVRRWTDGDRLRERYTVANDGPEPLAITGLGVQTPFGDVYGAARDALDRAVHAHLFTGGTWAWVLAQPMSGADRSLGLIVREGAVRAYSIESRNPASYSNIRGHIALLATDRARNHAAFGGQPELAVAPGGSLALEWELGWYDTVADFLAATDAPARFSSYTAQTGEAITVDADEVSSPDATVVQTGKRRWTVTADRHGPATVDIGGARTEVLFHDDLETVVRRRVDYIVRHQIARERPGLLAHAFVPVDVRTKTTHPTNAWQDWTDGSERVAMPLLVQLAALRGWADPAEVGPLLDGWAEFAARHLLDADATPTRGSQVGQMPRLYDAPWLARFFLDRHRLTGDPAALDLAARIIERNFALGGTEHLSITLSETTVAIAAALGDTPRAAALRDGLVASARHFAGLGRNLPAHEVNYEQSIVAPLIDLLTAAYGLTGEPEFLDAAAERLPWLLAFGGPQPHARLHGVAIRHWDGYWFGIERLWGDVFPHHWSALTAATLRRLPAPLRTADTDRLAAAIEGANMANQFADGSATCAFVMPSTVDGRAAHLDDPLANDQDWHLVLRLRTLDET</sequence>
<dbReference type="Proteomes" id="UP000574690">
    <property type="component" value="Unassembled WGS sequence"/>
</dbReference>
<evidence type="ECO:0000313" key="1">
    <source>
        <dbReference type="EMBL" id="NUQ89901.1"/>
    </source>
</evidence>
<proteinExistence type="predicted"/>
<organism evidence="1 2">
    <name type="scientific">Glycomyces artemisiae</name>
    <dbReference type="NCBI Taxonomy" id="1076443"/>
    <lineage>
        <taxon>Bacteria</taxon>
        <taxon>Bacillati</taxon>
        <taxon>Actinomycetota</taxon>
        <taxon>Actinomycetes</taxon>
        <taxon>Glycomycetales</taxon>
        <taxon>Glycomycetaceae</taxon>
        <taxon>Glycomyces</taxon>
    </lineage>
</organism>
<evidence type="ECO:0000313" key="2">
    <source>
        <dbReference type="Proteomes" id="UP000574690"/>
    </source>
</evidence>
<dbReference type="InterPro" id="IPR008928">
    <property type="entry name" value="6-hairpin_glycosidase_sf"/>
</dbReference>
<protein>
    <submittedName>
        <fullName evidence="1">Uncharacterized protein</fullName>
    </submittedName>
</protein>